<accession>A0ABR1HV80</accession>
<gene>
    <name evidence="1" type="ORF">QQX98_000012</name>
</gene>
<keyword evidence="2" id="KW-1185">Reference proteome</keyword>
<proteinExistence type="predicted"/>
<name>A0ABR1HV80_9HYPO</name>
<organism evidence="1 2">
    <name type="scientific">Neonectria punicea</name>
    <dbReference type="NCBI Taxonomy" id="979145"/>
    <lineage>
        <taxon>Eukaryota</taxon>
        <taxon>Fungi</taxon>
        <taxon>Dikarya</taxon>
        <taxon>Ascomycota</taxon>
        <taxon>Pezizomycotina</taxon>
        <taxon>Sordariomycetes</taxon>
        <taxon>Hypocreomycetidae</taxon>
        <taxon>Hypocreales</taxon>
        <taxon>Nectriaceae</taxon>
        <taxon>Neonectria</taxon>
    </lineage>
</organism>
<protein>
    <submittedName>
        <fullName evidence="1">Uncharacterized protein</fullName>
    </submittedName>
</protein>
<comment type="caution">
    <text evidence="1">The sequence shown here is derived from an EMBL/GenBank/DDBJ whole genome shotgun (WGS) entry which is preliminary data.</text>
</comment>
<evidence type="ECO:0000313" key="1">
    <source>
        <dbReference type="EMBL" id="KAK7425098.1"/>
    </source>
</evidence>
<evidence type="ECO:0000313" key="2">
    <source>
        <dbReference type="Proteomes" id="UP001498476"/>
    </source>
</evidence>
<dbReference type="Proteomes" id="UP001498476">
    <property type="component" value="Unassembled WGS sequence"/>
</dbReference>
<reference evidence="1 2" key="1">
    <citation type="journal article" date="2025" name="Microbiol. Resour. Announc.">
        <title>Draft genome sequences for Neonectria magnoliae and Neonectria punicea, canker pathogens of Liriodendron tulipifera and Acer saccharum in West Virginia.</title>
        <authorList>
            <person name="Petronek H.M."/>
            <person name="Kasson M.T."/>
            <person name="Metheny A.M."/>
            <person name="Stauder C.M."/>
            <person name="Lovett B."/>
            <person name="Lynch S.C."/>
            <person name="Garnas J.R."/>
            <person name="Kasson L.R."/>
            <person name="Stajich J.E."/>
        </authorList>
    </citation>
    <scope>NUCLEOTIDE SEQUENCE [LARGE SCALE GENOMIC DNA]</scope>
    <source>
        <strain evidence="1 2">NRRL 64653</strain>
    </source>
</reference>
<sequence length="727" mass="81124">MQEFSTTNEALEAISRWATTTNAVAFGHLRVSHRDFIAPKIWKQISERLTPTCGRVFFVGTELQSDVAVVNGLGEDGSQHAPVVQDYSEFLRVLQKNRADKGRGPGVWKQMQQPQGWAENDVLPDKLLVVLSIEPQMPADCALAAVATIHWAMDISQRPGAAVQVLTMSPEDQASEICLTLKKYAAPTASLFDLRDADEAAKGCSIVASGGGMCFNLWGKMEATEASVKHIVLCYQPAECLYAIQSMLELSDPAVTRWIDYIPSPYGTPNSLQDAVTYGGEQFQLVYLRQEFRAPCLVEGFDMVHILVASRSVSNVYDIVTGQTTHVELFTSRNERLEQISWATRTTCAPKDVIVYLDAHDTVEEFINAGHDRRRLDAANSQLGGFLGAAAGLSDWNIDQNVLSCFARDHSAVSEISNRMFCQGIIACLRPFTSLSLRLPPVEACIFQAVLPILDYDYRLAYPVSHSSSGHHDAKVNRTKIQLAALLHVGLETLVDFEVYPYSREALVDGCWGYTKPMSAQGITWLALGLWKMVAKDMHDFNMHAKHERGKMKVPDSPCFVDLLASIRAALLMRDLNDVFRRFEADIDSISIALEDGYLNEVQQLEVQNDLLHAYVHQLVECKLGPEGFEWRDVSTKTPLKLDKFLEKAIDKAQMERAGGGKGLFYGVYHGMGRDGDKSGFLDWTWIPTQLVDNWASAKGTRWTIHDILDTGTRPPENYKEKNYDEL</sequence>
<dbReference type="EMBL" id="JAZAVJ010000001">
    <property type="protein sequence ID" value="KAK7425098.1"/>
    <property type="molecule type" value="Genomic_DNA"/>
</dbReference>